<dbReference type="AlphaFoldDB" id="A0A5B7DPB2"/>
<accession>A0A5B7DPB2</accession>
<reference evidence="1 2" key="1">
    <citation type="submission" date="2019-05" db="EMBL/GenBank/DDBJ databases">
        <title>Another draft genome of Portunus trituberculatus and its Hox gene families provides insights of decapod evolution.</title>
        <authorList>
            <person name="Jeong J.-H."/>
            <person name="Song I."/>
            <person name="Kim S."/>
            <person name="Choi T."/>
            <person name="Kim D."/>
            <person name="Ryu S."/>
            <person name="Kim W."/>
        </authorList>
    </citation>
    <scope>NUCLEOTIDE SEQUENCE [LARGE SCALE GENOMIC DNA]</scope>
    <source>
        <tissue evidence="1">Muscle</tissue>
    </source>
</reference>
<name>A0A5B7DPB2_PORTR</name>
<protein>
    <submittedName>
        <fullName evidence="1">Uncharacterized protein</fullName>
    </submittedName>
</protein>
<dbReference type="PANTHER" id="PTHR35617">
    <property type="entry name" value="PHAGE_INTEGRASE DOMAIN-CONTAINING PROTEIN"/>
    <property type="match status" value="1"/>
</dbReference>
<proteinExistence type="predicted"/>
<gene>
    <name evidence="1" type="ORF">E2C01_016404</name>
</gene>
<comment type="caution">
    <text evidence="1">The sequence shown here is derived from an EMBL/GenBank/DDBJ whole genome shotgun (WGS) entry which is preliminary data.</text>
</comment>
<dbReference type="Proteomes" id="UP000324222">
    <property type="component" value="Unassembled WGS sequence"/>
</dbReference>
<keyword evidence="2" id="KW-1185">Reference proteome</keyword>
<organism evidence="1 2">
    <name type="scientific">Portunus trituberculatus</name>
    <name type="common">Swimming crab</name>
    <name type="synonym">Neptunus trituberculatus</name>
    <dbReference type="NCBI Taxonomy" id="210409"/>
    <lineage>
        <taxon>Eukaryota</taxon>
        <taxon>Metazoa</taxon>
        <taxon>Ecdysozoa</taxon>
        <taxon>Arthropoda</taxon>
        <taxon>Crustacea</taxon>
        <taxon>Multicrustacea</taxon>
        <taxon>Malacostraca</taxon>
        <taxon>Eumalacostraca</taxon>
        <taxon>Eucarida</taxon>
        <taxon>Decapoda</taxon>
        <taxon>Pleocyemata</taxon>
        <taxon>Brachyura</taxon>
        <taxon>Eubrachyura</taxon>
        <taxon>Portunoidea</taxon>
        <taxon>Portunidae</taxon>
        <taxon>Portuninae</taxon>
        <taxon>Portunus</taxon>
    </lineage>
</organism>
<dbReference type="PANTHER" id="PTHR35617:SF3">
    <property type="entry name" value="CORE-BINDING (CB) DOMAIN-CONTAINING PROTEIN"/>
    <property type="match status" value="1"/>
</dbReference>
<dbReference type="EMBL" id="VSRR010001196">
    <property type="protein sequence ID" value="MPC23360.1"/>
    <property type="molecule type" value="Genomic_DNA"/>
</dbReference>
<evidence type="ECO:0000313" key="2">
    <source>
        <dbReference type="Proteomes" id="UP000324222"/>
    </source>
</evidence>
<sequence length="204" mass="23091">MEVASRSSNFPGKAGPKWLGMLLVPSVVPEETLEGSIRSTWHTSRGPDFLAKTQLPGDESLSNFTIPALTEYIGDSEGDQLLCPVRAVRDYLHRTRDCCPRCSRLFWHVVHSHTVSHWICQVFQHAHEDVSEKDMNLDWVKAHEGKAVTTSALFKKIWSIPAILWAGTWKSMFTFASFYLRDITHKYLDTFSVGSVVSALRVIQ</sequence>
<evidence type="ECO:0000313" key="1">
    <source>
        <dbReference type="EMBL" id="MPC23360.1"/>
    </source>
</evidence>